<gene>
    <name evidence="2" type="ORF">CSA25_04170</name>
</gene>
<dbReference type="EMBL" id="PDTI01000035">
    <property type="protein sequence ID" value="PIE62664.1"/>
    <property type="molecule type" value="Genomic_DNA"/>
</dbReference>
<name>A0A2G6MRG1_9BACT</name>
<evidence type="ECO:0000313" key="3">
    <source>
        <dbReference type="Proteomes" id="UP000231203"/>
    </source>
</evidence>
<dbReference type="AlphaFoldDB" id="A0A2G6MRG1"/>
<dbReference type="Pfam" id="PF00535">
    <property type="entry name" value="Glycos_transf_2"/>
    <property type="match status" value="1"/>
</dbReference>
<dbReference type="InterPro" id="IPR029044">
    <property type="entry name" value="Nucleotide-diphossugar_trans"/>
</dbReference>
<organism evidence="2 3">
    <name type="scientific">Desulfobacter postgatei</name>
    <dbReference type="NCBI Taxonomy" id="2293"/>
    <lineage>
        <taxon>Bacteria</taxon>
        <taxon>Pseudomonadati</taxon>
        <taxon>Thermodesulfobacteriota</taxon>
        <taxon>Desulfobacteria</taxon>
        <taxon>Desulfobacterales</taxon>
        <taxon>Desulfobacteraceae</taxon>
        <taxon>Desulfobacter</taxon>
    </lineage>
</organism>
<dbReference type="Gene3D" id="3.90.550.10">
    <property type="entry name" value="Spore Coat Polysaccharide Biosynthesis Protein SpsA, Chain A"/>
    <property type="match status" value="1"/>
</dbReference>
<evidence type="ECO:0000313" key="2">
    <source>
        <dbReference type="EMBL" id="PIE62664.1"/>
    </source>
</evidence>
<sequence>MIFGERRNMPKVSVICDNYNYSDYLHDAIKSVLSQSFTDFELIVVDDGSTDSSRELISSFNDSRIIKVFKENGGQTSAFNAGFEVACGDIITFLDSDDYWYPNKLDRVVEAHKSSKIIQHLLSENGKKTYRRVRTDVDWSNVLVNFGYMYQHSPTSGLSFMREVIEPFFPLVDVEEMRGYSDGCILMLAMTKAKVLCLDDVLGFYRIHDRNLNADRTDSGTALLYVATRQRDYVNKQLLRCRLLKIPDDHGQYISHLLSLVDFGNKPVAIYGNGNSGKRVSTALRHSGNEVWGFANSKGVDAVSPVKLFKHRKEFGKIVIASSAQDEIIDILQSLNFDNRSIVSLAI</sequence>
<dbReference type="SUPFAM" id="SSF53448">
    <property type="entry name" value="Nucleotide-diphospho-sugar transferases"/>
    <property type="match status" value="1"/>
</dbReference>
<proteinExistence type="predicted"/>
<dbReference type="Proteomes" id="UP000231203">
    <property type="component" value="Unassembled WGS sequence"/>
</dbReference>
<dbReference type="InterPro" id="IPR001173">
    <property type="entry name" value="Glyco_trans_2-like"/>
</dbReference>
<dbReference type="PANTHER" id="PTHR22916:SF3">
    <property type="entry name" value="UDP-GLCNAC:BETAGAL BETA-1,3-N-ACETYLGLUCOSAMINYLTRANSFERASE-LIKE PROTEIN 1"/>
    <property type="match status" value="1"/>
</dbReference>
<evidence type="ECO:0000259" key="1">
    <source>
        <dbReference type="Pfam" id="PF00535"/>
    </source>
</evidence>
<dbReference type="PANTHER" id="PTHR22916">
    <property type="entry name" value="GLYCOSYLTRANSFERASE"/>
    <property type="match status" value="1"/>
</dbReference>
<protein>
    <recommendedName>
        <fullName evidence="1">Glycosyltransferase 2-like domain-containing protein</fullName>
    </recommendedName>
</protein>
<dbReference type="GO" id="GO:0016758">
    <property type="term" value="F:hexosyltransferase activity"/>
    <property type="evidence" value="ECO:0007669"/>
    <property type="project" value="UniProtKB-ARBA"/>
</dbReference>
<reference evidence="2 3" key="1">
    <citation type="submission" date="2017-10" db="EMBL/GenBank/DDBJ databases">
        <title>Novel microbial diversity and functional potential in the marine mammal oral microbiome.</title>
        <authorList>
            <person name="Dudek N.K."/>
            <person name="Sun C.L."/>
            <person name="Burstein D."/>
            <person name="Kantor R.S."/>
            <person name="Aliaga Goltsman D.S."/>
            <person name="Bik E.M."/>
            <person name="Thomas B.C."/>
            <person name="Banfield J.F."/>
            <person name="Relman D.A."/>
        </authorList>
    </citation>
    <scope>NUCLEOTIDE SEQUENCE [LARGE SCALE GENOMIC DNA]</scope>
    <source>
        <strain evidence="2">DOLJORAL78_47_202</strain>
    </source>
</reference>
<feature type="domain" description="Glycosyltransferase 2-like" evidence="1">
    <location>
        <begin position="13"/>
        <end position="137"/>
    </location>
</feature>
<comment type="caution">
    <text evidence="2">The sequence shown here is derived from an EMBL/GenBank/DDBJ whole genome shotgun (WGS) entry which is preliminary data.</text>
</comment>
<accession>A0A2G6MRG1</accession>